<comment type="caution">
    <text evidence="7">The sequence shown here is derived from an EMBL/GenBank/DDBJ whole genome shotgun (WGS) entry which is preliminary data.</text>
</comment>
<reference evidence="7 8" key="1">
    <citation type="submission" date="2017-12" db="EMBL/GenBank/DDBJ databases">
        <title>Comparative genomics of Botrytis spp.</title>
        <authorList>
            <person name="Valero-Jimenez C.A."/>
            <person name="Tapia P."/>
            <person name="Veloso J."/>
            <person name="Silva-Moreno E."/>
            <person name="Staats M."/>
            <person name="Valdes J.H."/>
            <person name="Van Kan J.A.L."/>
        </authorList>
    </citation>
    <scope>NUCLEOTIDE SEQUENCE [LARGE SCALE GENOMIC DNA]</scope>
    <source>
        <strain evidence="7 8">MUCL435</strain>
    </source>
</reference>
<dbReference type="InterPro" id="IPR036291">
    <property type="entry name" value="NAD(P)-bd_dom_sf"/>
</dbReference>
<evidence type="ECO:0000256" key="2">
    <source>
        <dbReference type="ARBA" id="ARBA00023002"/>
    </source>
</evidence>
<evidence type="ECO:0008006" key="9">
    <source>
        <dbReference type="Google" id="ProtNLM"/>
    </source>
</evidence>
<feature type="domain" description="D-isomer specific 2-hydroxyacid dehydrogenase catalytic" evidence="5">
    <location>
        <begin position="50"/>
        <end position="338"/>
    </location>
</feature>
<keyword evidence="8" id="KW-1185">Reference proteome</keyword>
<evidence type="ECO:0000256" key="1">
    <source>
        <dbReference type="ARBA" id="ARBA00005854"/>
    </source>
</evidence>
<sequence length="338" mass="36424">MSAPPTPTGETIVYLDSNYHPLPSNFFPAPHTYTAYPHTPLPQIAPRILPATILLTSLCPLTRETLSLLPPSQLKLIIITSVGTNHVDLAYCAENNIQVSNMPDTNTETVAEHALALYFAVKRDVVSMHEWTMRAEQWASQGTGILGMNTWQGGGARSCRSEVVGIVGGGKIGLAISNLCTALGMRVLISERKSIPQAQARAGRTAFSSILTECTTIILACPLSSETKNLIAAHELSLMRRDAILVNVARGGVVNEADLARALDGGEILGAATDVFEREPVEKGGSPLVRGEGEERVRNLIVSPHVAWFGRDSQEKCVKAIADIFEGYLKGEKVNFVV</sequence>
<dbReference type="Proteomes" id="UP000308671">
    <property type="component" value="Unassembled WGS sequence"/>
</dbReference>
<evidence type="ECO:0000313" key="8">
    <source>
        <dbReference type="Proteomes" id="UP000308671"/>
    </source>
</evidence>
<dbReference type="Pfam" id="PF02826">
    <property type="entry name" value="2-Hacid_dh_C"/>
    <property type="match status" value="1"/>
</dbReference>
<dbReference type="InterPro" id="IPR029753">
    <property type="entry name" value="D-isomer_DH_CS"/>
</dbReference>
<dbReference type="GO" id="GO:0016616">
    <property type="term" value="F:oxidoreductase activity, acting on the CH-OH group of donors, NAD or NADP as acceptor"/>
    <property type="evidence" value="ECO:0007669"/>
    <property type="project" value="InterPro"/>
</dbReference>
<keyword evidence="3" id="KW-0520">NAD</keyword>
<dbReference type="Pfam" id="PF00389">
    <property type="entry name" value="2-Hacid_dh"/>
    <property type="match status" value="1"/>
</dbReference>
<name>A0A4V4HVX8_9HELO</name>
<dbReference type="SUPFAM" id="SSF52283">
    <property type="entry name" value="Formate/glycerate dehydrogenase catalytic domain-like"/>
    <property type="match status" value="1"/>
</dbReference>
<dbReference type="EMBL" id="PQXL01000018">
    <property type="protein sequence ID" value="THV54876.1"/>
    <property type="molecule type" value="Genomic_DNA"/>
</dbReference>
<dbReference type="SUPFAM" id="SSF51735">
    <property type="entry name" value="NAD(P)-binding Rossmann-fold domains"/>
    <property type="match status" value="1"/>
</dbReference>
<dbReference type="InterPro" id="IPR006140">
    <property type="entry name" value="D-isomer_DH_NAD-bd"/>
</dbReference>
<comment type="similarity">
    <text evidence="1 4">Belongs to the D-isomer specific 2-hydroxyacid dehydrogenase family.</text>
</comment>
<proteinExistence type="inferred from homology"/>
<accession>A0A4V4HVX8</accession>
<dbReference type="Gene3D" id="3.40.50.720">
    <property type="entry name" value="NAD(P)-binding Rossmann-like Domain"/>
    <property type="match status" value="2"/>
</dbReference>
<dbReference type="PANTHER" id="PTHR43761">
    <property type="entry name" value="D-ISOMER SPECIFIC 2-HYDROXYACID DEHYDROGENASE FAMILY PROTEIN (AFU_ORTHOLOGUE AFUA_1G13630)"/>
    <property type="match status" value="1"/>
</dbReference>
<evidence type="ECO:0000256" key="4">
    <source>
        <dbReference type="RuleBase" id="RU003719"/>
    </source>
</evidence>
<evidence type="ECO:0000259" key="5">
    <source>
        <dbReference type="Pfam" id="PF00389"/>
    </source>
</evidence>
<dbReference type="PROSITE" id="PS00671">
    <property type="entry name" value="D_2_HYDROXYACID_DH_3"/>
    <property type="match status" value="1"/>
</dbReference>
<keyword evidence="2 4" id="KW-0560">Oxidoreductase</keyword>
<dbReference type="InterPro" id="IPR050418">
    <property type="entry name" value="D-iso_2-hydroxyacid_DH_PdxB"/>
</dbReference>
<dbReference type="OrthoDB" id="298012at2759"/>
<dbReference type="AlphaFoldDB" id="A0A4V4HVX8"/>
<evidence type="ECO:0000256" key="3">
    <source>
        <dbReference type="ARBA" id="ARBA00023027"/>
    </source>
</evidence>
<dbReference type="InterPro" id="IPR006139">
    <property type="entry name" value="D-isomer_2_OHA_DH_cat_dom"/>
</dbReference>
<protein>
    <recommendedName>
        <fullName evidence="9">D-isomer specific 2-hydroxyacid dehydrogenase NAD-binding domain-containing protein</fullName>
    </recommendedName>
</protein>
<dbReference type="PANTHER" id="PTHR43761:SF1">
    <property type="entry name" value="D-ISOMER SPECIFIC 2-HYDROXYACID DEHYDROGENASE CATALYTIC DOMAIN-CONTAINING PROTEIN-RELATED"/>
    <property type="match status" value="1"/>
</dbReference>
<evidence type="ECO:0000259" key="6">
    <source>
        <dbReference type="Pfam" id="PF02826"/>
    </source>
</evidence>
<dbReference type="GO" id="GO:0051287">
    <property type="term" value="F:NAD binding"/>
    <property type="evidence" value="ECO:0007669"/>
    <property type="project" value="InterPro"/>
</dbReference>
<feature type="domain" description="D-isomer specific 2-hydroxyacid dehydrogenase NAD-binding" evidence="6">
    <location>
        <begin position="116"/>
        <end position="307"/>
    </location>
</feature>
<gene>
    <name evidence="7" type="ORF">BGAL_0018g00320</name>
</gene>
<organism evidence="7 8">
    <name type="scientific">Botrytis galanthina</name>
    <dbReference type="NCBI Taxonomy" id="278940"/>
    <lineage>
        <taxon>Eukaryota</taxon>
        <taxon>Fungi</taxon>
        <taxon>Dikarya</taxon>
        <taxon>Ascomycota</taxon>
        <taxon>Pezizomycotina</taxon>
        <taxon>Leotiomycetes</taxon>
        <taxon>Helotiales</taxon>
        <taxon>Sclerotiniaceae</taxon>
        <taxon>Botrytis</taxon>
    </lineage>
</organism>
<evidence type="ECO:0000313" key="7">
    <source>
        <dbReference type="EMBL" id="THV54876.1"/>
    </source>
</evidence>